<comment type="caution">
    <text evidence="2">The sequence shown here is derived from an EMBL/GenBank/DDBJ whole genome shotgun (WGS) entry which is preliminary data.</text>
</comment>
<feature type="compositionally biased region" description="Polar residues" evidence="1">
    <location>
        <begin position="7"/>
        <end position="20"/>
    </location>
</feature>
<feature type="compositionally biased region" description="Polar residues" evidence="1">
    <location>
        <begin position="79"/>
        <end position="102"/>
    </location>
</feature>
<dbReference type="Proteomes" id="UP001293254">
    <property type="component" value="Unassembled WGS sequence"/>
</dbReference>
<feature type="compositionally biased region" description="Basic and acidic residues" evidence="1">
    <location>
        <begin position="67"/>
        <end position="78"/>
    </location>
</feature>
<evidence type="ECO:0000313" key="3">
    <source>
        <dbReference type="Proteomes" id="UP001293254"/>
    </source>
</evidence>
<name>A0AAE2CI12_9LAMI</name>
<accession>A0AAE2CI12</accession>
<reference evidence="2" key="1">
    <citation type="submission" date="2020-06" db="EMBL/GenBank/DDBJ databases">
        <authorList>
            <person name="Li T."/>
            <person name="Hu X."/>
            <person name="Zhang T."/>
            <person name="Song X."/>
            <person name="Zhang H."/>
            <person name="Dai N."/>
            <person name="Sheng W."/>
            <person name="Hou X."/>
            <person name="Wei L."/>
        </authorList>
    </citation>
    <scope>NUCLEOTIDE SEQUENCE</scope>
    <source>
        <strain evidence="2">3651</strain>
        <tissue evidence="2">Leaf</tissue>
    </source>
</reference>
<reference evidence="2" key="2">
    <citation type="journal article" date="2024" name="Plant">
        <title>Genomic evolution and insights into agronomic trait innovations of Sesamum species.</title>
        <authorList>
            <person name="Miao H."/>
            <person name="Wang L."/>
            <person name="Qu L."/>
            <person name="Liu H."/>
            <person name="Sun Y."/>
            <person name="Le M."/>
            <person name="Wang Q."/>
            <person name="Wei S."/>
            <person name="Zheng Y."/>
            <person name="Lin W."/>
            <person name="Duan Y."/>
            <person name="Cao H."/>
            <person name="Xiong S."/>
            <person name="Wang X."/>
            <person name="Wei L."/>
            <person name="Li C."/>
            <person name="Ma Q."/>
            <person name="Ju M."/>
            <person name="Zhao R."/>
            <person name="Li G."/>
            <person name="Mu C."/>
            <person name="Tian Q."/>
            <person name="Mei H."/>
            <person name="Zhang T."/>
            <person name="Gao T."/>
            <person name="Zhang H."/>
        </authorList>
    </citation>
    <scope>NUCLEOTIDE SEQUENCE</scope>
    <source>
        <strain evidence="2">3651</strain>
    </source>
</reference>
<organism evidence="2 3">
    <name type="scientific">Sesamum alatum</name>
    <dbReference type="NCBI Taxonomy" id="300844"/>
    <lineage>
        <taxon>Eukaryota</taxon>
        <taxon>Viridiplantae</taxon>
        <taxon>Streptophyta</taxon>
        <taxon>Embryophyta</taxon>
        <taxon>Tracheophyta</taxon>
        <taxon>Spermatophyta</taxon>
        <taxon>Magnoliopsida</taxon>
        <taxon>eudicotyledons</taxon>
        <taxon>Gunneridae</taxon>
        <taxon>Pentapetalae</taxon>
        <taxon>asterids</taxon>
        <taxon>lamiids</taxon>
        <taxon>Lamiales</taxon>
        <taxon>Pedaliaceae</taxon>
        <taxon>Sesamum</taxon>
    </lineage>
</organism>
<feature type="region of interest" description="Disordered" evidence="1">
    <location>
        <begin position="1"/>
        <end position="108"/>
    </location>
</feature>
<gene>
    <name evidence="2" type="ORF">Salat_1873900</name>
</gene>
<dbReference type="AlphaFoldDB" id="A0AAE2CI12"/>
<evidence type="ECO:0000313" key="2">
    <source>
        <dbReference type="EMBL" id="KAK4422913.1"/>
    </source>
</evidence>
<protein>
    <submittedName>
        <fullName evidence="2">Uncharacterized protein</fullName>
    </submittedName>
</protein>
<sequence length="129" mass="14245">MNRCVTPGSSANSIKRNTGMDNDYFSARFPRQKEVTSAKKGMNIFSPTPSRDDDSSSEIRVANFGHDTSHARCEESTIPKESTPSLFKQNPNANIPNMQLDPTPQPHIYPIPTLTSIPNIPCTPCNQLP</sequence>
<proteinExistence type="predicted"/>
<keyword evidence="3" id="KW-1185">Reference proteome</keyword>
<evidence type="ECO:0000256" key="1">
    <source>
        <dbReference type="SAM" id="MobiDB-lite"/>
    </source>
</evidence>
<dbReference type="EMBL" id="JACGWO010000007">
    <property type="protein sequence ID" value="KAK4422913.1"/>
    <property type="molecule type" value="Genomic_DNA"/>
</dbReference>